<evidence type="ECO:0000313" key="12">
    <source>
        <dbReference type="Proteomes" id="UP000007110"/>
    </source>
</evidence>
<dbReference type="PROSITE" id="PS50262">
    <property type="entry name" value="G_PROTEIN_RECEP_F1_2"/>
    <property type="match status" value="1"/>
</dbReference>
<dbReference type="SMART" id="SM01381">
    <property type="entry name" value="7TM_GPCR_Srsx"/>
    <property type="match status" value="1"/>
</dbReference>
<sequence>MDGTNEENTDGDAWPGYAHLLAGSFLTLVFIISIIGNSVVLFLFAWDRHLRTPTNMFLLSLTISDWLVTVVGIPFVTASIYAHRWLFAHVGCISYAFIMTFLGLNSLMSHAVIAVDRYLVITKPHFGIVVTYPKAFLMISIPWVFSFAWAVFPLAGWGEFTYEGTGAWCSVRWDSDQPQIMSYVLAMMFLTFISSIVIMMYCYICIFLTTRRMPRWATSNSIKTHERNRRRREQKLLKTLIAIAIAFLVAWSPYAITSMIVVFGGSELLSLTATTLPSLFAKSSVMINPIIYAVTSRVFRKSLKKMLTSFFPGCMTYIMTDKSPPSSSRPIQLGLSSDSKLKKDDQTSSCLVPGNYEICAAAVPVPPSAVLPKVNVEPSGNRLSAAIEMERLNKLLPGKHGKGRPPYFGRRASDIGIPETGYKTVVKEVTQLDEESQNCVTAEGAVEVIGDRAKQNSVSTDNCSLELNHIIDGIHGKYAGIKQDVDDEEEDTSCDQIKEIPVKEPKKLSKLDKTSCSVVSAGGKEDKRKTAIAIDYYSSQSSVNADSGVFETSPNCNTAKKSQISVQRQIENEI</sequence>
<keyword evidence="12" id="KW-1185">Reference proteome</keyword>
<keyword evidence="5 9" id="KW-0472">Membrane</keyword>
<dbReference type="InterPro" id="IPR000276">
    <property type="entry name" value="GPCR_Rhodpsn"/>
</dbReference>
<dbReference type="OrthoDB" id="2101615at2759"/>
<evidence type="ECO:0000256" key="1">
    <source>
        <dbReference type="ARBA" id="ARBA00004141"/>
    </source>
</evidence>
<keyword evidence="6" id="KW-0675">Receptor</keyword>
<evidence type="ECO:0000256" key="3">
    <source>
        <dbReference type="ARBA" id="ARBA00022989"/>
    </source>
</evidence>
<feature type="transmembrane region" description="Helical" evidence="9">
    <location>
        <begin position="180"/>
        <end position="208"/>
    </location>
</feature>
<dbReference type="InterPro" id="IPR050125">
    <property type="entry name" value="GPCR_opsins"/>
</dbReference>
<evidence type="ECO:0000256" key="9">
    <source>
        <dbReference type="SAM" id="Phobius"/>
    </source>
</evidence>
<dbReference type="GO" id="GO:0005886">
    <property type="term" value="C:plasma membrane"/>
    <property type="evidence" value="ECO:0000318"/>
    <property type="project" value="GO_Central"/>
</dbReference>
<evidence type="ECO:0000256" key="7">
    <source>
        <dbReference type="ARBA" id="ARBA00023224"/>
    </source>
</evidence>
<proteinExistence type="predicted"/>
<dbReference type="GO" id="GO:0071482">
    <property type="term" value="P:cellular response to light stimulus"/>
    <property type="evidence" value="ECO:0000318"/>
    <property type="project" value="GO_Central"/>
</dbReference>
<dbReference type="GeneID" id="115918468"/>
<dbReference type="InParanoid" id="A0A7M7NFZ0"/>
<dbReference type="CDD" id="cd14969">
    <property type="entry name" value="7tmA_Opsins_type2_animals"/>
    <property type="match status" value="1"/>
</dbReference>
<evidence type="ECO:0000256" key="8">
    <source>
        <dbReference type="SAM" id="MobiDB-lite"/>
    </source>
</evidence>
<dbReference type="KEGG" id="spu:115918468"/>
<dbReference type="AlphaFoldDB" id="A0A7M7NFZ0"/>
<dbReference type="GO" id="GO:0001750">
    <property type="term" value="C:photoreceptor outer segment"/>
    <property type="evidence" value="ECO:0000318"/>
    <property type="project" value="GO_Central"/>
</dbReference>
<protein>
    <recommendedName>
        <fullName evidence="10">G-protein coupled receptors family 1 profile domain-containing protein</fullName>
    </recommendedName>
</protein>
<feature type="transmembrane region" description="Helical" evidence="9">
    <location>
        <begin position="236"/>
        <end position="256"/>
    </location>
</feature>
<dbReference type="SUPFAM" id="SSF81321">
    <property type="entry name" value="Family A G protein-coupled receptor-like"/>
    <property type="match status" value="1"/>
</dbReference>
<organism evidence="11 12">
    <name type="scientific">Strongylocentrotus purpuratus</name>
    <name type="common">Purple sea urchin</name>
    <dbReference type="NCBI Taxonomy" id="7668"/>
    <lineage>
        <taxon>Eukaryota</taxon>
        <taxon>Metazoa</taxon>
        <taxon>Echinodermata</taxon>
        <taxon>Eleutherozoa</taxon>
        <taxon>Echinozoa</taxon>
        <taxon>Echinoidea</taxon>
        <taxon>Euechinoidea</taxon>
        <taxon>Echinacea</taxon>
        <taxon>Camarodonta</taxon>
        <taxon>Echinidea</taxon>
        <taxon>Strongylocentrotidae</taxon>
        <taxon>Strongylocentrotus</taxon>
    </lineage>
</organism>
<feature type="transmembrane region" description="Helical" evidence="9">
    <location>
        <begin position="135"/>
        <end position="155"/>
    </location>
</feature>
<dbReference type="PANTHER" id="PTHR24240">
    <property type="entry name" value="OPSIN"/>
    <property type="match status" value="1"/>
</dbReference>
<evidence type="ECO:0000313" key="11">
    <source>
        <dbReference type="EnsemblMetazoa" id="XP_030835800"/>
    </source>
</evidence>
<dbReference type="FunFam" id="1.20.1070.10:FF:000219">
    <property type="entry name" value="Opsin 5-like 2"/>
    <property type="match status" value="1"/>
</dbReference>
<evidence type="ECO:0000256" key="4">
    <source>
        <dbReference type="ARBA" id="ARBA00023040"/>
    </source>
</evidence>
<dbReference type="Gene3D" id="1.20.1070.10">
    <property type="entry name" value="Rhodopsin 7-helix transmembrane proteins"/>
    <property type="match status" value="1"/>
</dbReference>
<feature type="domain" description="G-protein coupled receptors family 1 profile" evidence="10">
    <location>
        <begin position="36"/>
        <end position="292"/>
    </location>
</feature>
<accession>A0A7M7NFZ0</accession>
<feature type="transmembrane region" description="Helical" evidence="9">
    <location>
        <begin position="20"/>
        <end position="45"/>
    </location>
</feature>
<dbReference type="PRINTS" id="PR00237">
    <property type="entry name" value="GPCRRHODOPSN"/>
</dbReference>
<dbReference type="GO" id="GO:0007602">
    <property type="term" value="P:phototransduction"/>
    <property type="evidence" value="ECO:0000318"/>
    <property type="project" value="GO_Central"/>
</dbReference>
<comment type="subcellular location">
    <subcellularLocation>
        <location evidence="1">Membrane</location>
        <topology evidence="1">Multi-pass membrane protein</topology>
    </subcellularLocation>
</comment>
<dbReference type="RefSeq" id="XP_030835800.1">
    <property type="nucleotide sequence ID" value="XM_030979940.1"/>
</dbReference>
<dbReference type="Pfam" id="PF00001">
    <property type="entry name" value="7tm_1"/>
    <property type="match status" value="1"/>
</dbReference>
<dbReference type="EnsemblMetazoa" id="XM_030979940">
    <property type="protein sequence ID" value="XP_030835800"/>
    <property type="gene ID" value="LOC115918468"/>
</dbReference>
<reference evidence="12" key="1">
    <citation type="submission" date="2015-02" db="EMBL/GenBank/DDBJ databases">
        <title>Genome sequencing for Strongylocentrotus purpuratus.</title>
        <authorList>
            <person name="Murali S."/>
            <person name="Liu Y."/>
            <person name="Vee V."/>
            <person name="English A."/>
            <person name="Wang M."/>
            <person name="Skinner E."/>
            <person name="Han Y."/>
            <person name="Muzny D.M."/>
            <person name="Worley K.C."/>
            <person name="Gibbs R.A."/>
        </authorList>
    </citation>
    <scope>NUCLEOTIDE SEQUENCE</scope>
</reference>
<keyword evidence="7" id="KW-0807">Transducer</keyword>
<dbReference type="GO" id="GO:0008020">
    <property type="term" value="F:G protein-coupled photoreceptor activity"/>
    <property type="evidence" value="ECO:0000318"/>
    <property type="project" value="GO_Central"/>
</dbReference>
<keyword evidence="4" id="KW-0297">G-protein coupled receptor</keyword>
<feature type="transmembrane region" description="Helical" evidence="9">
    <location>
        <begin position="57"/>
        <end position="81"/>
    </location>
</feature>
<dbReference type="Proteomes" id="UP000007110">
    <property type="component" value="Unassembled WGS sequence"/>
</dbReference>
<feature type="transmembrane region" description="Helical" evidence="9">
    <location>
        <begin position="93"/>
        <end position="115"/>
    </location>
</feature>
<keyword evidence="2 9" id="KW-0812">Transmembrane</keyword>
<feature type="compositionally biased region" description="Polar residues" evidence="8">
    <location>
        <begin position="323"/>
        <end position="338"/>
    </location>
</feature>
<dbReference type="InterPro" id="IPR017452">
    <property type="entry name" value="GPCR_Rhodpsn_7TM"/>
</dbReference>
<keyword evidence="3 9" id="KW-1133">Transmembrane helix</keyword>
<feature type="region of interest" description="Disordered" evidence="8">
    <location>
        <begin position="322"/>
        <end position="344"/>
    </location>
</feature>
<reference evidence="11" key="2">
    <citation type="submission" date="2021-01" db="UniProtKB">
        <authorList>
            <consortium name="EnsemblMetazoa"/>
        </authorList>
    </citation>
    <scope>IDENTIFICATION</scope>
</reference>
<evidence type="ECO:0000256" key="6">
    <source>
        <dbReference type="ARBA" id="ARBA00023170"/>
    </source>
</evidence>
<dbReference type="GO" id="GO:0007186">
    <property type="term" value="P:G protein-coupled receptor signaling pathway"/>
    <property type="evidence" value="ECO:0000318"/>
    <property type="project" value="GO_Central"/>
</dbReference>
<evidence type="ECO:0000256" key="5">
    <source>
        <dbReference type="ARBA" id="ARBA00023136"/>
    </source>
</evidence>
<evidence type="ECO:0000256" key="2">
    <source>
        <dbReference type="ARBA" id="ARBA00022692"/>
    </source>
</evidence>
<dbReference type="OMA" id="CSVRWDS"/>
<evidence type="ECO:0000259" key="10">
    <source>
        <dbReference type="PROSITE" id="PS50262"/>
    </source>
</evidence>
<name>A0A7M7NFZ0_STRPU</name>